<feature type="compositionally biased region" description="Acidic residues" evidence="10">
    <location>
        <begin position="1"/>
        <end position="12"/>
    </location>
</feature>
<feature type="domain" description="Helicase ATP-binding" evidence="11">
    <location>
        <begin position="298"/>
        <end position="472"/>
    </location>
</feature>
<feature type="domain" description="Helicase C-terminal" evidence="12">
    <location>
        <begin position="484"/>
        <end position="645"/>
    </location>
</feature>
<feature type="domain" description="DEAD-box RNA helicase Q" evidence="13">
    <location>
        <begin position="267"/>
        <end position="295"/>
    </location>
</feature>
<dbReference type="InterPro" id="IPR004087">
    <property type="entry name" value="KH_dom"/>
</dbReference>
<dbReference type="CDD" id="cd22430">
    <property type="entry name" value="KH-I_DDX43_DDX53"/>
    <property type="match status" value="1"/>
</dbReference>
<sequence length="666" mass="73699">MSDWELSSEEDAGATPPTSATFVTGRRLFQSPATTSESRASVEDGGGQRSAEWRWGEEAVAHLRMAEREPWGAEGSPGRGAPRRQWVSRTAVGRARGAAAPLCFRLDNALVGALIGRGGAKIRDLQETSGSRIKIIKGACEAEVKIFGSTAVQNKAKMLIDDALTRLGQSYSRSTTEKGKSLDVSKPDDSPKTPVINWASLRENRAKHEAVKWADLPPIEKNFYKESSRTASMSKEEVELWRKENNNIICDDLGEGEKRCIPNPVCGFEDVFGHYPDIMANIRKVGFQKPTPIQSQAWPIILQGTDLIAIAQTGTGKTLAYLMPGFIHLTSQPISPDERGGPGMLVLAPTRELALQVEAESSKYSYKGLKSICIYGGPDRRGQINVVTKGVDIVIATPGRLHDLQMNNFVNLKSITYLANEADRMLDMGFEPQIMKILIDVRPDRQTVMTSATWPDGVRRLAGSYLKNPMIVYVGTLDLTAVNTVEQKVIVVAEEEKKIVMQYIIDAMKPQDKVIIFVGKKAIVDDIASNLGLQGIPAQSLHGNREQWDREQALDDFRQGRVRILVATDVASRGLDVQDVTQVLNFDFPRNIEEYVHRVGRTGRAGRTGVAVTLVTERDGKVASELIDILQRAKQVVPKELIAMAERYKLQSRKTEKGIQRPWRKS</sequence>
<evidence type="ECO:0000256" key="8">
    <source>
        <dbReference type="PROSITE-ProRule" id="PRU00117"/>
    </source>
</evidence>
<feature type="non-terminal residue" evidence="14">
    <location>
        <position position="1"/>
    </location>
</feature>
<dbReference type="PROSITE" id="PS50084">
    <property type="entry name" value="KH_TYPE_1"/>
    <property type="match status" value="1"/>
</dbReference>
<dbReference type="SMART" id="SM00322">
    <property type="entry name" value="KH"/>
    <property type="match status" value="1"/>
</dbReference>
<protein>
    <recommendedName>
        <fullName evidence="1">RNA helicase</fullName>
        <ecNumber evidence="1">3.6.4.13</ecNumber>
    </recommendedName>
</protein>
<evidence type="ECO:0000256" key="3">
    <source>
        <dbReference type="ARBA" id="ARBA00022801"/>
    </source>
</evidence>
<dbReference type="PROSITE" id="PS51192">
    <property type="entry name" value="HELICASE_ATP_BIND_1"/>
    <property type="match status" value="1"/>
</dbReference>
<dbReference type="Proteomes" id="UP000534107">
    <property type="component" value="Unassembled WGS sequence"/>
</dbReference>
<reference evidence="14 15" key="1">
    <citation type="submission" date="2019-09" db="EMBL/GenBank/DDBJ databases">
        <title>Bird 10,000 Genomes (B10K) Project - Family phase.</title>
        <authorList>
            <person name="Zhang G."/>
        </authorList>
    </citation>
    <scope>NUCLEOTIDE SEQUENCE [LARGE SCALE GENOMIC DNA]</scope>
    <source>
        <strain evidence="14">B10K-DU-001-16</strain>
        <tissue evidence="14">Muscle</tissue>
    </source>
</reference>
<dbReference type="InterPro" id="IPR014001">
    <property type="entry name" value="Helicase_ATP-bd"/>
</dbReference>
<dbReference type="InterPro" id="IPR011545">
    <property type="entry name" value="DEAD/DEAH_box_helicase_dom"/>
</dbReference>
<evidence type="ECO:0000256" key="5">
    <source>
        <dbReference type="ARBA" id="ARBA00022840"/>
    </source>
</evidence>
<dbReference type="Gene3D" id="3.40.50.300">
    <property type="entry name" value="P-loop containing nucleotide triphosphate hydrolases"/>
    <property type="match status" value="2"/>
</dbReference>
<dbReference type="SMART" id="SM00490">
    <property type="entry name" value="HELICc"/>
    <property type="match status" value="1"/>
</dbReference>
<dbReference type="InterPro" id="IPR001650">
    <property type="entry name" value="Helicase_C-like"/>
</dbReference>
<dbReference type="SMART" id="SM00487">
    <property type="entry name" value="DEXDc"/>
    <property type="match status" value="1"/>
</dbReference>
<dbReference type="PROSITE" id="PS51195">
    <property type="entry name" value="Q_MOTIF"/>
    <property type="match status" value="1"/>
</dbReference>
<feature type="short sequence motif" description="Q motif" evidence="9">
    <location>
        <begin position="267"/>
        <end position="295"/>
    </location>
</feature>
<dbReference type="SUPFAM" id="SSF54791">
    <property type="entry name" value="Eukaryotic type KH-domain (KH-domain type I)"/>
    <property type="match status" value="1"/>
</dbReference>
<dbReference type="InterPro" id="IPR036612">
    <property type="entry name" value="KH_dom_type_1_sf"/>
</dbReference>
<dbReference type="Pfam" id="PF00270">
    <property type="entry name" value="DEAD"/>
    <property type="match status" value="1"/>
</dbReference>
<evidence type="ECO:0000256" key="7">
    <source>
        <dbReference type="ARBA" id="ARBA00047984"/>
    </source>
</evidence>
<dbReference type="Pfam" id="PF00013">
    <property type="entry name" value="KH_1"/>
    <property type="match status" value="1"/>
</dbReference>
<dbReference type="InterPro" id="IPR014014">
    <property type="entry name" value="RNA_helicase_DEAD_Q_motif"/>
</dbReference>
<evidence type="ECO:0000256" key="9">
    <source>
        <dbReference type="PROSITE-ProRule" id="PRU00552"/>
    </source>
</evidence>
<dbReference type="Pfam" id="PF00271">
    <property type="entry name" value="Helicase_C"/>
    <property type="match status" value="1"/>
</dbReference>
<dbReference type="SUPFAM" id="SSF52540">
    <property type="entry name" value="P-loop containing nucleoside triphosphate hydrolases"/>
    <property type="match status" value="1"/>
</dbReference>
<dbReference type="EC" id="3.6.4.13" evidence="1"/>
<accession>A0A7K9I3Z7</accession>
<evidence type="ECO:0000259" key="11">
    <source>
        <dbReference type="PROSITE" id="PS51192"/>
    </source>
</evidence>
<feature type="compositionally biased region" description="Basic and acidic residues" evidence="10">
    <location>
        <begin position="175"/>
        <end position="191"/>
    </location>
</feature>
<dbReference type="GO" id="GO:0005524">
    <property type="term" value="F:ATP binding"/>
    <property type="evidence" value="ECO:0007669"/>
    <property type="project" value="UniProtKB-KW"/>
</dbReference>
<dbReference type="AlphaFoldDB" id="A0A7K9I3Z7"/>
<evidence type="ECO:0000256" key="10">
    <source>
        <dbReference type="SAM" id="MobiDB-lite"/>
    </source>
</evidence>
<dbReference type="GO" id="GO:0016787">
    <property type="term" value="F:hydrolase activity"/>
    <property type="evidence" value="ECO:0007669"/>
    <property type="project" value="UniProtKB-KW"/>
</dbReference>
<dbReference type="InterPro" id="IPR004088">
    <property type="entry name" value="KH_dom_type_1"/>
</dbReference>
<dbReference type="EMBL" id="VWZO01018708">
    <property type="protein sequence ID" value="NXH20688.1"/>
    <property type="molecule type" value="Genomic_DNA"/>
</dbReference>
<dbReference type="GO" id="GO:0003724">
    <property type="term" value="F:RNA helicase activity"/>
    <property type="evidence" value="ECO:0007669"/>
    <property type="project" value="UniProtKB-EC"/>
</dbReference>
<dbReference type="InterPro" id="IPR027417">
    <property type="entry name" value="P-loop_NTPase"/>
</dbReference>
<evidence type="ECO:0000256" key="4">
    <source>
        <dbReference type="ARBA" id="ARBA00022806"/>
    </source>
</evidence>
<feature type="region of interest" description="Disordered" evidence="10">
    <location>
        <begin position="1"/>
        <end position="53"/>
    </location>
</feature>
<gene>
    <name evidence="14" type="primary">Ddx43</name>
    <name evidence="14" type="ORF">BUCCAP_R03417</name>
</gene>
<keyword evidence="3" id="KW-0378">Hydrolase</keyword>
<evidence type="ECO:0000313" key="15">
    <source>
        <dbReference type="Proteomes" id="UP000534107"/>
    </source>
</evidence>
<dbReference type="Gene3D" id="3.30.1370.10">
    <property type="entry name" value="K Homology domain, type 1"/>
    <property type="match status" value="1"/>
</dbReference>
<keyword evidence="5" id="KW-0067">ATP-binding</keyword>
<evidence type="ECO:0000256" key="2">
    <source>
        <dbReference type="ARBA" id="ARBA00022741"/>
    </source>
</evidence>
<dbReference type="OrthoDB" id="196131at2759"/>
<dbReference type="CDD" id="cd17958">
    <property type="entry name" value="DEADc_DDX43_DDX53"/>
    <property type="match status" value="1"/>
</dbReference>
<feature type="region of interest" description="Disordered" evidence="10">
    <location>
        <begin position="171"/>
        <end position="193"/>
    </location>
</feature>
<name>A0A7K9I3Z7_9PICI</name>
<keyword evidence="6 8" id="KW-0694">RNA-binding</keyword>
<keyword evidence="2" id="KW-0547">Nucleotide-binding</keyword>
<dbReference type="PROSITE" id="PS51194">
    <property type="entry name" value="HELICASE_CTER"/>
    <property type="match status" value="1"/>
</dbReference>
<evidence type="ECO:0000259" key="13">
    <source>
        <dbReference type="PROSITE" id="PS51195"/>
    </source>
</evidence>
<organism evidence="14 15">
    <name type="scientific">Bucco capensis</name>
    <name type="common">collared puffbird</name>
    <dbReference type="NCBI Taxonomy" id="135168"/>
    <lineage>
        <taxon>Eukaryota</taxon>
        <taxon>Metazoa</taxon>
        <taxon>Chordata</taxon>
        <taxon>Craniata</taxon>
        <taxon>Vertebrata</taxon>
        <taxon>Euteleostomi</taxon>
        <taxon>Archelosauria</taxon>
        <taxon>Archosauria</taxon>
        <taxon>Dinosauria</taxon>
        <taxon>Saurischia</taxon>
        <taxon>Theropoda</taxon>
        <taxon>Coelurosauria</taxon>
        <taxon>Aves</taxon>
        <taxon>Neognathae</taxon>
        <taxon>Neoaves</taxon>
        <taxon>Telluraves</taxon>
        <taxon>Coraciimorphae</taxon>
        <taxon>Piciformes</taxon>
        <taxon>Bucconidae</taxon>
        <taxon>Bucco</taxon>
    </lineage>
</organism>
<evidence type="ECO:0000313" key="14">
    <source>
        <dbReference type="EMBL" id="NXH20688.1"/>
    </source>
</evidence>
<dbReference type="PANTHER" id="PTHR47958">
    <property type="entry name" value="ATP-DEPENDENT RNA HELICASE DBP3"/>
    <property type="match status" value="1"/>
</dbReference>
<proteinExistence type="predicted"/>
<comment type="catalytic activity">
    <reaction evidence="7">
        <text>ATP + H2O = ADP + phosphate + H(+)</text>
        <dbReference type="Rhea" id="RHEA:13065"/>
        <dbReference type="ChEBI" id="CHEBI:15377"/>
        <dbReference type="ChEBI" id="CHEBI:15378"/>
        <dbReference type="ChEBI" id="CHEBI:30616"/>
        <dbReference type="ChEBI" id="CHEBI:43474"/>
        <dbReference type="ChEBI" id="CHEBI:456216"/>
        <dbReference type="EC" id="3.6.4.13"/>
    </reaction>
</comment>
<keyword evidence="4 14" id="KW-0347">Helicase</keyword>
<dbReference type="FunFam" id="3.40.50.300:FF:000008">
    <property type="entry name" value="ATP-dependent RNA helicase RhlB"/>
    <property type="match status" value="1"/>
</dbReference>
<keyword evidence="15" id="KW-1185">Reference proteome</keyword>
<feature type="non-terminal residue" evidence="14">
    <location>
        <position position="666"/>
    </location>
</feature>
<dbReference type="FunFam" id="3.40.50.300:FF:000079">
    <property type="entry name" value="probable ATP-dependent RNA helicase DDX17"/>
    <property type="match status" value="1"/>
</dbReference>
<evidence type="ECO:0000259" key="12">
    <source>
        <dbReference type="PROSITE" id="PS51194"/>
    </source>
</evidence>
<comment type="caution">
    <text evidence="14">The sequence shown here is derived from an EMBL/GenBank/DDBJ whole genome shotgun (WGS) entry which is preliminary data.</text>
</comment>
<evidence type="ECO:0000256" key="1">
    <source>
        <dbReference type="ARBA" id="ARBA00012552"/>
    </source>
</evidence>
<dbReference type="GO" id="GO:0003723">
    <property type="term" value="F:RNA binding"/>
    <property type="evidence" value="ECO:0007669"/>
    <property type="project" value="UniProtKB-UniRule"/>
</dbReference>
<evidence type="ECO:0000256" key="6">
    <source>
        <dbReference type="ARBA" id="ARBA00022884"/>
    </source>
</evidence>
<dbReference type="CDD" id="cd18787">
    <property type="entry name" value="SF2_C_DEAD"/>
    <property type="match status" value="1"/>
</dbReference>